<dbReference type="PANTHER" id="PTHR16022:SF0">
    <property type="entry name" value="CYTOPLASMIC DYNEIN 2 INTERMEDIATE CHAIN 1"/>
    <property type="match status" value="1"/>
</dbReference>
<dbReference type="GO" id="GO:0005868">
    <property type="term" value="C:cytoplasmic dynein complex"/>
    <property type="evidence" value="ECO:0007669"/>
    <property type="project" value="InterPro"/>
</dbReference>
<feature type="region of interest" description="Disordered" evidence="1">
    <location>
        <begin position="1"/>
        <end position="85"/>
    </location>
</feature>
<feature type="compositionally biased region" description="Basic residues" evidence="1">
    <location>
        <begin position="757"/>
        <end position="766"/>
    </location>
</feature>
<dbReference type="OrthoDB" id="2162425at2759"/>
<evidence type="ECO:0000313" key="3">
    <source>
        <dbReference type="Proteomes" id="UP001165080"/>
    </source>
</evidence>
<dbReference type="GO" id="GO:0042073">
    <property type="term" value="P:intraciliary transport"/>
    <property type="evidence" value="ECO:0007669"/>
    <property type="project" value="InterPro"/>
</dbReference>
<feature type="region of interest" description="Disordered" evidence="1">
    <location>
        <begin position="151"/>
        <end position="170"/>
    </location>
</feature>
<protein>
    <submittedName>
        <fullName evidence="2">Uncharacterized protein</fullName>
    </submittedName>
</protein>
<gene>
    <name evidence="2" type="primary">PLEST004979</name>
    <name evidence="2" type="ORF">PLESTB_000527600</name>
</gene>
<reference evidence="2 3" key="1">
    <citation type="journal article" date="2023" name="Commun. Biol.">
        <title>Reorganization of the ancestral sex-determining regions during the evolution of trioecy in Pleodorina starrii.</title>
        <authorList>
            <person name="Takahashi K."/>
            <person name="Suzuki S."/>
            <person name="Kawai-Toyooka H."/>
            <person name="Yamamoto K."/>
            <person name="Hamaji T."/>
            <person name="Ootsuki R."/>
            <person name="Yamaguchi H."/>
            <person name="Kawachi M."/>
            <person name="Higashiyama T."/>
            <person name="Nozaki H."/>
        </authorList>
    </citation>
    <scope>NUCLEOTIDE SEQUENCE [LARGE SCALE GENOMIC DNA]</scope>
    <source>
        <strain evidence="2 3">NIES-4479</strain>
    </source>
</reference>
<dbReference type="SUPFAM" id="SSF50978">
    <property type="entry name" value="WD40 repeat-like"/>
    <property type="match status" value="1"/>
</dbReference>
<dbReference type="InterPro" id="IPR036322">
    <property type="entry name" value="WD40_repeat_dom_sf"/>
</dbReference>
<keyword evidence="3" id="KW-1185">Reference proteome</keyword>
<dbReference type="AlphaFoldDB" id="A0A9W6F0C4"/>
<organism evidence="2 3">
    <name type="scientific">Pleodorina starrii</name>
    <dbReference type="NCBI Taxonomy" id="330485"/>
    <lineage>
        <taxon>Eukaryota</taxon>
        <taxon>Viridiplantae</taxon>
        <taxon>Chlorophyta</taxon>
        <taxon>core chlorophytes</taxon>
        <taxon>Chlorophyceae</taxon>
        <taxon>CS clade</taxon>
        <taxon>Chlamydomonadales</taxon>
        <taxon>Volvocaceae</taxon>
        <taxon>Pleodorina</taxon>
    </lineage>
</organism>
<accession>A0A9W6F0C4</accession>
<feature type="compositionally biased region" description="Low complexity" evidence="1">
    <location>
        <begin position="733"/>
        <end position="744"/>
    </location>
</feature>
<dbReference type="GO" id="GO:0045504">
    <property type="term" value="F:dynein heavy chain binding"/>
    <property type="evidence" value="ECO:0007669"/>
    <property type="project" value="InterPro"/>
</dbReference>
<dbReference type="InterPro" id="IPR042505">
    <property type="entry name" value="DYNC2I1"/>
</dbReference>
<dbReference type="PANTHER" id="PTHR16022">
    <property type="entry name" value="WD REPEAT DOMAIN 60"/>
    <property type="match status" value="1"/>
</dbReference>
<evidence type="ECO:0000313" key="2">
    <source>
        <dbReference type="EMBL" id="GLC51672.1"/>
    </source>
</evidence>
<name>A0A9W6F0C4_9CHLO</name>
<dbReference type="GO" id="GO:0045503">
    <property type="term" value="F:dynein light chain binding"/>
    <property type="evidence" value="ECO:0007669"/>
    <property type="project" value="InterPro"/>
</dbReference>
<proteinExistence type="predicted"/>
<dbReference type="GO" id="GO:0005929">
    <property type="term" value="C:cilium"/>
    <property type="evidence" value="ECO:0007669"/>
    <property type="project" value="GOC"/>
</dbReference>
<evidence type="ECO:0000256" key="1">
    <source>
        <dbReference type="SAM" id="MobiDB-lite"/>
    </source>
</evidence>
<feature type="compositionally biased region" description="Acidic residues" evidence="1">
    <location>
        <begin position="1"/>
        <end position="31"/>
    </location>
</feature>
<dbReference type="Proteomes" id="UP001165080">
    <property type="component" value="Unassembled WGS sequence"/>
</dbReference>
<dbReference type="Gene3D" id="2.130.10.10">
    <property type="entry name" value="YVTN repeat-like/Quinoprotein amine dehydrogenase"/>
    <property type="match status" value="1"/>
</dbReference>
<dbReference type="InterPro" id="IPR015943">
    <property type="entry name" value="WD40/YVTN_repeat-like_dom_sf"/>
</dbReference>
<dbReference type="EMBL" id="BRXU01000004">
    <property type="protein sequence ID" value="GLC51672.1"/>
    <property type="molecule type" value="Genomic_DNA"/>
</dbReference>
<sequence>MSDYEDEEFENYDDEGFEGGDGEEDDEDDYDVLPKNMSKAATPAPSTPKDVPSPQRGTGARMSYAGNARPPSAGPAHGPSKMSRTVDVPAFGGLTDAQHKSAMKKLAGALKRFKKVKLSVVVMDDFPLLPSLSKYGLYKTGRSVYAGLKVASSQTHDDDKEEEQQTDEITSRVYSCQVPEDRNVVFEGEHTLSAGASGGSSSSSAAAATPANRAVMRITAMAPDQESKLLAFMRWAGPVMLAALGMKPTAKNLAIQPFNGPDNGLSAGTAKLGRQQEALLAQRPVTGAAFCPGPSPLLLAAYAPVGAQLGPAALLQDHSLGAKGMLCTWDLSDPAAPSAVMVSEGVPSCCCWAPAPSTALVFAGMEEGGVCAWDLEEPESRHPSEQVGGATLFLRRPSYTTEYLADVATTAAPIVGIATTPRTESRARPCQVVSLNGWGTVTVYTAVLMAPSERNAADSDIGLRPGSRLKLVRTSQISQLGMRTLRALAGPRKGAAAAAAAAQPGQPVALDQLVQTFSLQVLPGADMQLLVGSDAGKVLRGSMVGAPPAPKEYVPDDHQSAIANSPAAQPVPSCVTCLAASPFVPHVFLSGHSNGTVTLHSVHVSAAAAVWPDVTRGKILVVRWSPLRPAVFFALDSLCTLFTFDLTASRTAPVASQSFMLKSKQVASLPTYFDIALVNLGDKAAGAAAFCIGYDDGLLDVNLMSQKQCTPGETELQTLQDVVKQNADALDLAANKPANGPANGSKPEKVKGSSKPAKPKAKAAIS</sequence>
<feature type="region of interest" description="Disordered" evidence="1">
    <location>
        <begin position="733"/>
        <end position="766"/>
    </location>
</feature>
<comment type="caution">
    <text evidence="2">The sequence shown here is derived from an EMBL/GenBank/DDBJ whole genome shotgun (WGS) entry which is preliminary data.</text>
</comment>